<dbReference type="InterPro" id="IPR000863">
    <property type="entry name" value="Sulfotransferase_dom"/>
</dbReference>
<proteinExistence type="inferred from homology"/>
<dbReference type="EMBL" id="QOKY01000135">
    <property type="protein sequence ID" value="RMZ56701.1"/>
    <property type="molecule type" value="Genomic_DNA"/>
</dbReference>
<dbReference type="SUPFAM" id="SSF52540">
    <property type="entry name" value="P-loop containing nucleoside triphosphate hydrolases"/>
    <property type="match status" value="1"/>
</dbReference>
<dbReference type="AlphaFoldDB" id="A0A3M7L1S0"/>
<feature type="active site" description="For sulfotransferase activity" evidence="3">
    <location>
        <position position="101"/>
    </location>
</feature>
<dbReference type="EC" id="2.8.2.-" evidence="5"/>
<gene>
    <name evidence="7" type="ORF">APUTEX25_002790</name>
</gene>
<dbReference type="InterPro" id="IPR027417">
    <property type="entry name" value="P-loop_NTPase"/>
</dbReference>
<dbReference type="PANTHER" id="PTHR10605:SF56">
    <property type="entry name" value="BIFUNCTIONAL HEPARAN SULFATE N-DEACETYLASE_N-SULFOTRANSFERASE"/>
    <property type="match status" value="1"/>
</dbReference>
<evidence type="ECO:0000259" key="6">
    <source>
        <dbReference type="Pfam" id="PF00685"/>
    </source>
</evidence>
<dbReference type="Proteomes" id="UP000279271">
    <property type="component" value="Unassembled WGS sequence"/>
</dbReference>
<comment type="similarity">
    <text evidence="5">Belongs to the sulfotransferase 1 family.</text>
</comment>
<accession>A0A3M7L1S0</accession>
<name>A0A3M7L1S0_AUXPR</name>
<evidence type="ECO:0000256" key="4">
    <source>
        <dbReference type="PIRSR" id="PIRSR637359-2"/>
    </source>
</evidence>
<feature type="binding site" evidence="4">
    <location>
        <position position="229"/>
    </location>
    <ligand>
        <name>3'-phosphoadenylyl sulfate</name>
        <dbReference type="ChEBI" id="CHEBI:58339"/>
    </ligand>
</feature>
<dbReference type="GO" id="GO:0008146">
    <property type="term" value="F:sulfotransferase activity"/>
    <property type="evidence" value="ECO:0007669"/>
    <property type="project" value="InterPro"/>
</dbReference>
<evidence type="ECO:0000256" key="5">
    <source>
        <dbReference type="RuleBase" id="RU361155"/>
    </source>
</evidence>
<evidence type="ECO:0000313" key="8">
    <source>
        <dbReference type="Proteomes" id="UP000279271"/>
    </source>
</evidence>
<evidence type="ECO:0000256" key="2">
    <source>
        <dbReference type="ARBA" id="ARBA00023180"/>
    </source>
</evidence>
<protein>
    <recommendedName>
        <fullName evidence="5">Sulfotransferase</fullName>
        <ecNumber evidence="5">2.8.2.-</ecNumber>
    </recommendedName>
</protein>
<dbReference type="InterPro" id="IPR037359">
    <property type="entry name" value="NST/OST"/>
</dbReference>
<feature type="domain" description="Sulfotransferase" evidence="6">
    <location>
        <begin position="92"/>
        <end position="343"/>
    </location>
</feature>
<feature type="binding site" evidence="4">
    <location>
        <position position="221"/>
    </location>
    <ligand>
        <name>3'-phosphoadenylyl sulfate</name>
        <dbReference type="ChEBI" id="CHEBI:58339"/>
    </ligand>
</feature>
<evidence type="ECO:0000313" key="7">
    <source>
        <dbReference type="EMBL" id="RMZ56701.1"/>
    </source>
</evidence>
<organism evidence="7 8">
    <name type="scientific">Auxenochlorella protothecoides</name>
    <name type="common">Green microalga</name>
    <name type="synonym">Chlorella protothecoides</name>
    <dbReference type="NCBI Taxonomy" id="3075"/>
    <lineage>
        <taxon>Eukaryota</taxon>
        <taxon>Viridiplantae</taxon>
        <taxon>Chlorophyta</taxon>
        <taxon>core chlorophytes</taxon>
        <taxon>Trebouxiophyceae</taxon>
        <taxon>Chlorellales</taxon>
        <taxon>Chlorellaceae</taxon>
        <taxon>Auxenochlorella</taxon>
    </lineage>
</organism>
<feature type="binding site" evidence="4">
    <location>
        <position position="349"/>
    </location>
    <ligand>
        <name>3'-phosphoadenylyl sulfate</name>
        <dbReference type="ChEBI" id="CHEBI:58339"/>
    </ligand>
</feature>
<sequence length="401" mass="44475">MERQDALTLAALPLLGIWLLVARILSMLTPLLAPWLSYLLAQRLYYATPFAVYALRSGGGAKAILTRLGFEASYCMNVVRRYLTLPLRPHLPHFYIVGFPKCGTTSMCTYLKQHPCIDGLDGLPYHEILEKWVGRVSGSGAVGTLGGGESHFYVGALGRSSTTSTSAYRSFFPTIVASTLARVRHGNWLCFDACPVHACLPHVPARMKAMTPNAKLVFMMRDPLAAVISGELMLRDLGMPLQWSTLGEHDLAGDSLAETEEDSAYWAAVEKLPLDEPLPADLMQRFYSTTDPRPALRAAKYADCLDRFLRAFPKENMMFVDFADFVAQPEATVRSVLKFVGADAALPAYAFKPMPPGMQGKPRGRTMHPAVKQRLRQYYRSSNLALQQMLGRSLSWFGEDV</sequence>
<keyword evidence="1 5" id="KW-0808">Transferase</keyword>
<dbReference type="Pfam" id="PF00685">
    <property type="entry name" value="Sulfotransfer_1"/>
    <property type="match status" value="1"/>
</dbReference>
<dbReference type="PANTHER" id="PTHR10605">
    <property type="entry name" value="HEPARAN SULFATE SULFOTRANSFERASE"/>
    <property type="match status" value="1"/>
</dbReference>
<keyword evidence="2" id="KW-0325">Glycoprotein</keyword>
<comment type="caution">
    <text evidence="7">The sequence shown here is derived from an EMBL/GenBank/DDBJ whole genome shotgun (WGS) entry which is preliminary data.</text>
</comment>
<evidence type="ECO:0000256" key="1">
    <source>
        <dbReference type="ARBA" id="ARBA00022679"/>
    </source>
</evidence>
<dbReference type="Gene3D" id="3.40.50.300">
    <property type="entry name" value="P-loop containing nucleotide triphosphate hydrolases"/>
    <property type="match status" value="1"/>
</dbReference>
<reference evidence="8" key="1">
    <citation type="journal article" date="2018" name="Algal Res.">
        <title>Characterization of plant carbon substrate utilization by Auxenochlorella protothecoides.</title>
        <authorList>
            <person name="Vogler B.W."/>
            <person name="Starkenburg S.R."/>
            <person name="Sudasinghe N."/>
            <person name="Schambach J.Y."/>
            <person name="Rollin J.A."/>
            <person name="Pattathil S."/>
            <person name="Barry A.N."/>
        </authorList>
    </citation>
    <scope>NUCLEOTIDE SEQUENCE [LARGE SCALE GENOMIC DNA]</scope>
    <source>
        <strain evidence="8">UTEX 25</strain>
    </source>
</reference>
<evidence type="ECO:0000256" key="3">
    <source>
        <dbReference type="PIRSR" id="PIRSR637359-1"/>
    </source>
</evidence>